<dbReference type="InterPro" id="IPR050263">
    <property type="entry name" value="Bact_Fimbrial_Adh_Pro"/>
</dbReference>
<evidence type="ECO:0000313" key="8">
    <source>
        <dbReference type="Proteomes" id="UP001223214"/>
    </source>
</evidence>
<feature type="domain" description="Fimbrial-type adhesion" evidence="6">
    <location>
        <begin position="34"/>
        <end position="182"/>
    </location>
</feature>
<dbReference type="Gene3D" id="2.60.40.1090">
    <property type="entry name" value="Fimbrial-type adhesion domain"/>
    <property type="match status" value="1"/>
</dbReference>
<dbReference type="RefSeq" id="WP_285149918.1">
    <property type="nucleotide sequence ID" value="NZ_JASSOM010000069.1"/>
</dbReference>
<dbReference type="SUPFAM" id="SSF49401">
    <property type="entry name" value="Bacterial adhesins"/>
    <property type="match status" value="1"/>
</dbReference>
<dbReference type="Proteomes" id="UP001223214">
    <property type="component" value="Unassembled WGS sequence"/>
</dbReference>
<evidence type="ECO:0000256" key="2">
    <source>
        <dbReference type="ARBA" id="ARBA00006671"/>
    </source>
</evidence>
<dbReference type="GO" id="GO:0043709">
    <property type="term" value="P:cell adhesion involved in single-species biofilm formation"/>
    <property type="evidence" value="ECO:0007669"/>
    <property type="project" value="TreeGrafter"/>
</dbReference>
<keyword evidence="3 5" id="KW-0732">Signal</keyword>
<comment type="similarity">
    <text evidence="2">Belongs to the fimbrial protein family.</text>
</comment>
<sequence length="183" mass="18622">MKKFSTNMALASLVTLILAPGMANAATDSTLPLEISGAIVSSEKCTVNIKPSLDLGEVVDTDIKTSDQAPQAMTGATTLSFENCASAESVLSVSLQGSADATDTSLLTNTSQSGAASNVGVGVWTFPDFKQLTVGGEASTFAKPAGVSNLGINLIVALAKTDGAKTIEPGQVTSSAQFKIDYL</sequence>
<accession>A0AAP4LBT2</accession>
<dbReference type="InterPro" id="IPR036937">
    <property type="entry name" value="Adhesion_dom_fimbrial_sf"/>
</dbReference>
<protein>
    <submittedName>
        <fullName evidence="7">Fimbrial protein</fullName>
    </submittedName>
</protein>
<proteinExistence type="inferred from homology"/>
<keyword evidence="8" id="KW-1185">Reference proteome</keyword>
<dbReference type="Pfam" id="PF00419">
    <property type="entry name" value="Fimbrial"/>
    <property type="match status" value="1"/>
</dbReference>
<evidence type="ECO:0000259" key="6">
    <source>
        <dbReference type="Pfam" id="PF00419"/>
    </source>
</evidence>
<reference evidence="7 8" key="1">
    <citation type="submission" date="2023-06" db="EMBL/GenBank/DDBJ databases">
        <title>Identification and characterization of antibiotic-resistant Gram-negative bacteria.</title>
        <authorList>
            <person name="Cho G.-S."/>
            <person name="Lee J."/>
            <person name="Tai E."/>
            <person name="Jeong S."/>
            <person name="Kim I."/>
            <person name="Kim B.-E."/>
            <person name="Jeong M.-I."/>
            <person name="Oh K.-K."/>
            <person name="Franz C.M.A.P."/>
        </authorList>
    </citation>
    <scope>NUCLEOTIDE SEQUENCE [LARGE SCALE GENOMIC DNA]</scope>
    <source>
        <strain evidence="7 8">V106_12</strain>
    </source>
</reference>
<name>A0AAP4LBT2_9ENTR</name>
<evidence type="ECO:0000256" key="4">
    <source>
        <dbReference type="ARBA" id="ARBA00023263"/>
    </source>
</evidence>
<evidence type="ECO:0000313" key="7">
    <source>
        <dbReference type="EMBL" id="MDK9365233.1"/>
    </source>
</evidence>
<keyword evidence="4" id="KW-0281">Fimbrium</keyword>
<dbReference type="InterPro" id="IPR000259">
    <property type="entry name" value="Adhesion_dom_fimbrial"/>
</dbReference>
<gene>
    <name evidence="7" type="ORF">QQF32_18730</name>
</gene>
<organism evidence="7 8">
    <name type="scientific">Lelliottia wanjuensis</name>
    <dbReference type="NCBI Taxonomy" id="3050585"/>
    <lineage>
        <taxon>Bacteria</taxon>
        <taxon>Pseudomonadati</taxon>
        <taxon>Pseudomonadota</taxon>
        <taxon>Gammaproteobacteria</taxon>
        <taxon>Enterobacterales</taxon>
        <taxon>Enterobacteriaceae</taxon>
        <taxon>Lelliottia</taxon>
    </lineage>
</organism>
<dbReference type="PANTHER" id="PTHR33420:SF3">
    <property type="entry name" value="FIMBRIAL SUBUNIT ELFA"/>
    <property type="match status" value="1"/>
</dbReference>
<evidence type="ECO:0000256" key="5">
    <source>
        <dbReference type="SAM" id="SignalP"/>
    </source>
</evidence>
<feature type="chain" id="PRO_5042979203" evidence="5">
    <location>
        <begin position="26"/>
        <end position="183"/>
    </location>
</feature>
<dbReference type="GO" id="GO:0009289">
    <property type="term" value="C:pilus"/>
    <property type="evidence" value="ECO:0007669"/>
    <property type="project" value="UniProtKB-SubCell"/>
</dbReference>
<dbReference type="EMBL" id="JASSOM010000069">
    <property type="protein sequence ID" value="MDK9365233.1"/>
    <property type="molecule type" value="Genomic_DNA"/>
</dbReference>
<evidence type="ECO:0000256" key="3">
    <source>
        <dbReference type="ARBA" id="ARBA00022729"/>
    </source>
</evidence>
<dbReference type="PANTHER" id="PTHR33420">
    <property type="entry name" value="FIMBRIAL SUBUNIT ELFA-RELATED"/>
    <property type="match status" value="1"/>
</dbReference>
<dbReference type="InterPro" id="IPR008966">
    <property type="entry name" value="Adhesion_dom_sf"/>
</dbReference>
<feature type="signal peptide" evidence="5">
    <location>
        <begin position="1"/>
        <end position="25"/>
    </location>
</feature>
<dbReference type="AlphaFoldDB" id="A0AAP4LBT2"/>
<comment type="caution">
    <text evidence="7">The sequence shown here is derived from an EMBL/GenBank/DDBJ whole genome shotgun (WGS) entry which is preliminary data.</text>
</comment>
<comment type="subcellular location">
    <subcellularLocation>
        <location evidence="1">Fimbrium</location>
    </subcellularLocation>
</comment>
<evidence type="ECO:0000256" key="1">
    <source>
        <dbReference type="ARBA" id="ARBA00004561"/>
    </source>
</evidence>